<dbReference type="InterPro" id="IPR050306">
    <property type="entry name" value="PfkB_Carbo_kinase"/>
</dbReference>
<gene>
    <name evidence="5" type="ORF">SAMN02745213_00776</name>
</gene>
<dbReference type="EMBL" id="FUXX01000009">
    <property type="protein sequence ID" value="SKA59979.1"/>
    <property type="molecule type" value="Genomic_DNA"/>
</dbReference>
<evidence type="ECO:0000256" key="2">
    <source>
        <dbReference type="ARBA" id="ARBA00022679"/>
    </source>
</evidence>
<dbReference type="InterPro" id="IPR011611">
    <property type="entry name" value="PfkB_dom"/>
</dbReference>
<evidence type="ECO:0000256" key="1">
    <source>
        <dbReference type="ARBA" id="ARBA00010688"/>
    </source>
</evidence>
<organism evidence="5 6">
    <name type="scientific">Succinivibrio dextrinosolvens DSM 3072</name>
    <dbReference type="NCBI Taxonomy" id="1123324"/>
    <lineage>
        <taxon>Bacteria</taxon>
        <taxon>Pseudomonadati</taxon>
        <taxon>Pseudomonadota</taxon>
        <taxon>Gammaproteobacteria</taxon>
        <taxon>Aeromonadales</taxon>
        <taxon>Succinivibrionaceae</taxon>
        <taxon>Succinivibrio</taxon>
    </lineage>
</organism>
<dbReference type="SUPFAM" id="SSF53613">
    <property type="entry name" value="Ribokinase-like"/>
    <property type="match status" value="1"/>
</dbReference>
<dbReference type="InterPro" id="IPR002173">
    <property type="entry name" value="Carboh/pur_kinase_PfkB_CS"/>
</dbReference>
<sequence length="318" mass="33946">MSKGLLLVGEPMGLLIAKQEGALETVRDYSLAVAGAEFNVATGISRLGLKVSYLTKLGDDPFGKLIESTLRGNGIDSSLVSYSSKERTGFMLKGKVSKGDPQIFYFRSGSAASTLSESDVEKIDFTKFSHIHLTGIAPALSETTLKAVYKMIELGRKAGLYISFDPNLRPQLWASRELMVKTLNDLASKADLVMPGDGEGDILCGSSEPEKIAAFYQKLGAKSVIVKCGPQGAYYATPEKTGKVAGFIIDKVVDTVGAGDGFAAGVLSGLMEGIDFDKAVERGCAIGAIQCTFTGDNEGLPTPKQLQDFMSSHKRRDF</sequence>
<dbReference type="RefSeq" id="WP_078928322.1">
    <property type="nucleotide sequence ID" value="NZ_FUXX01000009.1"/>
</dbReference>
<evidence type="ECO:0000259" key="4">
    <source>
        <dbReference type="Pfam" id="PF00294"/>
    </source>
</evidence>
<dbReference type="CDD" id="cd01166">
    <property type="entry name" value="KdgK"/>
    <property type="match status" value="1"/>
</dbReference>
<keyword evidence="6" id="KW-1185">Reference proteome</keyword>
<name>A0A1T4V4R7_9GAMM</name>
<evidence type="ECO:0000313" key="6">
    <source>
        <dbReference type="Proteomes" id="UP000242432"/>
    </source>
</evidence>
<dbReference type="Pfam" id="PF00294">
    <property type="entry name" value="PfkB"/>
    <property type="match status" value="1"/>
</dbReference>
<comment type="similarity">
    <text evidence="1">Belongs to the carbohydrate kinase PfkB family.</text>
</comment>
<dbReference type="PANTHER" id="PTHR43085:SF57">
    <property type="entry name" value="CARBOHYDRATE KINASE PFKB DOMAIN-CONTAINING PROTEIN"/>
    <property type="match status" value="1"/>
</dbReference>
<evidence type="ECO:0000256" key="3">
    <source>
        <dbReference type="ARBA" id="ARBA00022777"/>
    </source>
</evidence>
<dbReference type="STRING" id="83771.SAMN02910357_01448"/>
<keyword evidence="3 5" id="KW-0418">Kinase</keyword>
<dbReference type="AlphaFoldDB" id="A0A1T4V4R7"/>
<dbReference type="Proteomes" id="UP000242432">
    <property type="component" value="Unassembled WGS sequence"/>
</dbReference>
<feature type="domain" description="Carbohydrate kinase PfkB" evidence="4">
    <location>
        <begin position="5"/>
        <end position="302"/>
    </location>
</feature>
<accession>A0A1T4V4R7</accession>
<dbReference type="Gene3D" id="3.40.1190.20">
    <property type="match status" value="1"/>
</dbReference>
<protein>
    <submittedName>
        <fullName evidence="5">2-dehydro-3-deoxygluconokinase</fullName>
    </submittedName>
</protein>
<proteinExistence type="inferred from homology"/>
<reference evidence="6" key="1">
    <citation type="submission" date="2017-02" db="EMBL/GenBank/DDBJ databases">
        <authorList>
            <person name="Varghese N."/>
            <person name="Submissions S."/>
        </authorList>
    </citation>
    <scope>NUCLEOTIDE SEQUENCE [LARGE SCALE GENOMIC DNA]</scope>
    <source>
        <strain evidence="6">DSM 3072</strain>
    </source>
</reference>
<evidence type="ECO:0000313" key="5">
    <source>
        <dbReference type="EMBL" id="SKA59979.1"/>
    </source>
</evidence>
<dbReference type="GO" id="GO:0016301">
    <property type="term" value="F:kinase activity"/>
    <property type="evidence" value="ECO:0007669"/>
    <property type="project" value="UniProtKB-KW"/>
</dbReference>
<dbReference type="PROSITE" id="PS00584">
    <property type="entry name" value="PFKB_KINASES_2"/>
    <property type="match status" value="1"/>
</dbReference>
<dbReference type="InterPro" id="IPR029056">
    <property type="entry name" value="Ribokinase-like"/>
</dbReference>
<keyword evidence="2" id="KW-0808">Transferase</keyword>
<dbReference type="PANTHER" id="PTHR43085">
    <property type="entry name" value="HEXOKINASE FAMILY MEMBER"/>
    <property type="match status" value="1"/>
</dbReference>